<comment type="caution">
    <text evidence="2">The sequence shown here is derived from an EMBL/GenBank/DDBJ whole genome shotgun (WGS) entry which is preliminary data.</text>
</comment>
<dbReference type="Gene3D" id="1.20.1290.10">
    <property type="entry name" value="AhpD-like"/>
    <property type="match status" value="1"/>
</dbReference>
<dbReference type="InterPro" id="IPR029032">
    <property type="entry name" value="AhpD-like"/>
</dbReference>
<dbReference type="Pfam" id="PF02627">
    <property type="entry name" value="CMD"/>
    <property type="match status" value="1"/>
</dbReference>
<organism evidence="2 3">
    <name type="scientific">Ruminiclostridium hungatei</name>
    <name type="common">Clostridium hungatei</name>
    <dbReference type="NCBI Taxonomy" id="48256"/>
    <lineage>
        <taxon>Bacteria</taxon>
        <taxon>Bacillati</taxon>
        <taxon>Bacillota</taxon>
        <taxon>Clostridia</taxon>
        <taxon>Eubacteriales</taxon>
        <taxon>Oscillospiraceae</taxon>
        <taxon>Ruminiclostridium</taxon>
    </lineage>
</organism>
<keyword evidence="3" id="KW-1185">Reference proteome</keyword>
<dbReference type="OrthoDB" id="9154867at2"/>
<dbReference type="Proteomes" id="UP000191554">
    <property type="component" value="Unassembled WGS sequence"/>
</dbReference>
<dbReference type="PANTHER" id="PTHR33930:SF2">
    <property type="entry name" value="BLR3452 PROTEIN"/>
    <property type="match status" value="1"/>
</dbReference>
<dbReference type="GO" id="GO:0051920">
    <property type="term" value="F:peroxiredoxin activity"/>
    <property type="evidence" value="ECO:0007669"/>
    <property type="project" value="InterPro"/>
</dbReference>
<dbReference type="EMBL" id="MZGX01000011">
    <property type="protein sequence ID" value="OPX44084.1"/>
    <property type="molecule type" value="Genomic_DNA"/>
</dbReference>
<evidence type="ECO:0000313" key="3">
    <source>
        <dbReference type="Proteomes" id="UP000191554"/>
    </source>
</evidence>
<evidence type="ECO:0000259" key="1">
    <source>
        <dbReference type="Pfam" id="PF02627"/>
    </source>
</evidence>
<gene>
    <name evidence="2" type="ORF">CLHUN_18800</name>
</gene>
<dbReference type="SUPFAM" id="SSF69118">
    <property type="entry name" value="AhpD-like"/>
    <property type="match status" value="1"/>
</dbReference>
<accession>A0A1V4SJU2</accession>
<protein>
    <submittedName>
        <fullName evidence="2">Carboxymuconolactone decarboxylase family protein</fullName>
    </submittedName>
</protein>
<dbReference type="AlphaFoldDB" id="A0A1V4SJU2"/>
<sequence>MKNPFDTLKQEAPQVAEAFNNLISAISNTGGLDAKTRQLVFVGIKAAQGDTAAAVAHTPMAKKEGATREEIRDTILMTLTVSGIQGITHCLIPVLDAYDRAGLQP</sequence>
<dbReference type="STRING" id="48256.CLHUN_18800"/>
<proteinExistence type="predicted"/>
<evidence type="ECO:0000313" key="2">
    <source>
        <dbReference type="EMBL" id="OPX44084.1"/>
    </source>
</evidence>
<feature type="domain" description="Carboxymuconolactone decarboxylase-like" evidence="1">
    <location>
        <begin position="13"/>
        <end position="91"/>
    </location>
</feature>
<name>A0A1V4SJU2_RUMHU</name>
<reference evidence="2 3" key="1">
    <citation type="submission" date="2017-03" db="EMBL/GenBank/DDBJ databases">
        <title>Genome sequence of Clostridium hungatei DSM 14427.</title>
        <authorList>
            <person name="Poehlein A."/>
            <person name="Daniel R."/>
        </authorList>
    </citation>
    <scope>NUCLEOTIDE SEQUENCE [LARGE SCALE GENOMIC DNA]</scope>
    <source>
        <strain evidence="2 3">DSM 14427</strain>
    </source>
</reference>
<dbReference type="RefSeq" id="WP_080064321.1">
    <property type="nucleotide sequence ID" value="NZ_MZGX01000011.1"/>
</dbReference>
<dbReference type="InterPro" id="IPR003779">
    <property type="entry name" value="CMD-like"/>
</dbReference>
<dbReference type="PANTHER" id="PTHR33930">
    <property type="entry name" value="ALKYL HYDROPEROXIDE REDUCTASE AHPD"/>
    <property type="match status" value="1"/>
</dbReference>